<dbReference type="EMBL" id="FPBA01000030">
    <property type="protein sequence ID" value="SFU05191.1"/>
    <property type="molecule type" value="Genomic_DNA"/>
</dbReference>
<sequence>MVGPERSADVNSGGSGTPRPTGGRHALDERGGIARLWRLLGLPLLATVLGAAAGVAVSLVGGPQWEAQSTMVYTPPSQDPVVFPGANPAAAEREVADAAALAASEAVLAPAAGRLGDGQAWTDLQGAVTVTPSPGSGVITVSVTATETEEVAARLAAVVTSFADVARQQAVDAANAAAAAAGATAGSDGGAAEDVRARAEVLARTADPVRVLSTTTPVQTAPAVPRDAATGGVLGLILAAGLLAVRSARPSRVSSARDAGEMFGLPVGVIRAGQVVPGSERLVEDLQRLGGPGTGHRLVVVPAGAASVAAAQEVAAVLRDTIPAHRPADEHVPVTDGGTAVDVGPAENRVRVTADPTTTVVAPALQQATAVVLAVEQGAPLREVRTVHRLSRHWERPPDAVVVTG</sequence>
<dbReference type="InterPro" id="IPR050445">
    <property type="entry name" value="Bact_polysacc_biosynth/exp"/>
</dbReference>
<gene>
    <name evidence="3" type="ORF">SAMN05660657_05113</name>
</gene>
<evidence type="ECO:0000313" key="3">
    <source>
        <dbReference type="EMBL" id="SFU05191.1"/>
    </source>
</evidence>
<keyword evidence="2" id="KW-0812">Transmembrane</keyword>
<protein>
    <submittedName>
        <fullName evidence="3">Capsular polysaccharide biosynthesis protein</fullName>
    </submittedName>
</protein>
<organism evidence="3 4">
    <name type="scientific">Geodermatophilus amargosae</name>
    <dbReference type="NCBI Taxonomy" id="1296565"/>
    <lineage>
        <taxon>Bacteria</taxon>
        <taxon>Bacillati</taxon>
        <taxon>Actinomycetota</taxon>
        <taxon>Actinomycetes</taxon>
        <taxon>Geodermatophilales</taxon>
        <taxon>Geodermatophilaceae</taxon>
        <taxon>Geodermatophilus</taxon>
    </lineage>
</organism>
<evidence type="ECO:0000313" key="4">
    <source>
        <dbReference type="Proteomes" id="UP000199546"/>
    </source>
</evidence>
<feature type="transmembrane region" description="Helical" evidence="2">
    <location>
        <begin position="39"/>
        <end position="61"/>
    </location>
</feature>
<accession>A0A1I7D0R9</accession>
<dbReference type="AlphaFoldDB" id="A0A1I7D0R9"/>
<proteinExistence type="predicted"/>
<feature type="region of interest" description="Disordered" evidence="1">
    <location>
        <begin position="1"/>
        <end position="27"/>
    </location>
</feature>
<reference evidence="4" key="1">
    <citation type="submission" date="2016-10" db="EMBL/GenBank/DDBJ databases">
        <authorList>
            <person name="Varghese N."/>
            <person name="Submissions S."/>
        </authorList>
    </citation>
    <scope>NUCLEOTIDE SEQUENCE [LARGE SCALE GENOMIC DNA]</scope>
    <source>
        <strain evidence="4">DSM 46136</strain>
    </source>
</reference>
<dbReference type="Proteomes" id="UP000199546">
    <property type="component" value="Unassembled WGS sequence"/>
</dbReference>
<keyword evidence="4" id="KW-1185">Reference proteome</keyword>
<keyword evidence="2" id="KW-0472">Membrane</keyword>
<keyword evidence="2" id="KW-1133">Transmembrane helix</keyword>
<name>A0A1I7D0R9_9ACTN</name>
<dbReference type="PANTHER" id="PTHR32309:SF31">
    <property type="entry name" value="CAPSULAR EXOPOLYSACCHARIDE FAMILY"/>
    <property type="match status" value="1"/>
</dbReference>
<dbReference type="STRING" id="1296565.SAMN05660657_05113"/>
<evidence type="ECO:0000256" key="1">
    <source>
        <dbReference type="SAM" id="MobiDB-lite"/>
    </source>
</evidence>
<dbReference type="PANTHER" id="PTHR32309">
    <property type="entry name" value="TYROSINE-PROTEIN KINASE"/>
    <property type="match status" value="1"/>
</dbReference>
<evidence type="ECO:0000256" key="2">
    <source>
        <dbReference type="SAM" id="Phobius"/>
    </source>
</evidence>